<organism evidence="1">
    <name type="scientific">viral metagenome</name>
    <dbReference type="NCBI Taxonomy" id="1070528"/>
    <lineage>
        <taxon>unclassified sequences</taxon>
        <taxon>metagenomes</taxon>
        <taxon>organismal metagenomes</taxon>
    </lineage>
</organism>
<sequence length="31" mass="3957">MKKTKLLEEAMRIRFFFKQKKKIFLFSESRF</sequence>
<evidence type="ECO:0000313" key="1">
    <source>
        <dbReference type="EMBL" id="QHU11546.1"/>
    </source>
</evidence>
<protein>
    <submittedName>
        <fullName evidence="1">Uncharacterized protein</fullName>
    </submittedName>
</protein>
<dbReference type="EMBL" id="MN740786">
    <property type="protein sequence ID" value="QHU11546.1"/>
    <property type="molecule type" value="Genomic_DNA"/>
</dbReference>
<name>A0A6C0K386_9ZZZZ</name>
<accession>A0A6C0K386</accession>
<proteinExistence type="predicted"/>
<dbReference type="AlphaFoldDB" id="A0A6C0K386"/>
<reference evidence="1" key="1">
    <citation type="journal article" date="2020" name="Nature">
        <title>Giant virus diversity and host interactions through global metagenomics.</title>
        <authorList>
            <person name="Schulz F."/>
            <person name="Roux S."/>
            <person name="Paez-Espino D."/>
            <person name="Jungbluth S."/>
            <person name="Walsh D.A."/>
            <person name="Denef V.J."/>
            <person name="McMahon K.D."/>
            <person name="Konstantinidis K.T."/>
            <person name="Eloe-Fadrosh E.A."/>
            <person name="Kyrpides N.C."/>
            <person name="Woyke T."/>
        </authorList>
    </citation>
    <scope>NUCLEOTIDE SEQUENCE</scope>
    <source>
        <strain evidence="1">GVMAG-S-1101169-75</strain>
    </source>
</reference>